<dbReference type="CDD" id="cd00303">
    <property type="entry name" value="retropepsin_like"/>
    <property type="match status" value="1"/>
</dbReference>
<dbReference type="EMBL" id="KQ087340">
    <property type="protein sequence ID" value="KLT38282.1"/>
    <property type="molecule type" value="Genomic_DNA"/>
</dbReference>
<evidence type="ECO:0008006" key="3">
    <source>
        <dbReference type="Google" id="ProtNLM"/>
    </source>
</evidence>
<accession>A0A0J0XB01</accession>
<keyword evidence="2" id="KW-1185">Reference proteome</keyword>
<proteinExistence type="predicted"/>
<dbReference type="InterPro" id="IPR021109">
    <property type="entry name" value="Peptidase_aspartic_dom_sf"/>
</dbReference>
<evidence type="ECO:0000313" key="1">
    <source>
        <dbReference type="EMBL" id="KLT38282.1"/>
    </source>
</evidence>
<protein>
    <recommendedName>
        <fullName evidence="3">Peptidase A2 domain-containing protein</fullName>
    </recommendedName>
</protein>
<dbReference type="AlphaFoldDB" id="A0A0J0XB01"/>
<feature type="non-terminal residue" evidence="1">
    <location>
        <position position="85"/>
    </location>
</feature>
<dbReference type="SUPFAM" id="SSF50630">
    <property type="entry name" value="Acid proteases"/>
    <property type="match status" value="1"/>
</dbReference>
<evidence type="ECO:0000313" key="2">
    <source>
        <dbReference type="Proteomes" id="UP000053611"/>
    </source>
</evidence>
<dbReference type="Pfam" id="PF13975">
    <property type="entry name" value="gag-asp_proteas"/>
    <property type="match status" value="1"/>
</dbReference>
<dbReference type="Gene3D" id="2.40.70.10">
    <property type="entry name" value="Acid Proteases"/>
    <property type="match status" value="1"/>
</dbReference>
<organism evidence="1 2">
    <name type="scientific">Cutaneotrichosporon oleaginosum</name>
    <dbReference type="NCBI Taxonomy" id="879819"/>
    <lineage>
        <taxon>Eukaryota</taxon>
        <taxon>Fungi</taxon>
        <taxon>Dikarya</taxon>
        <taxon>Basidiomycota</taxon>
        <taxon>Agaricomycotina</taxon>
        <taxon>Tremellomycetes</taxon>
        <taxon>Trichosporonales</taxon>
        <taxon>Trichosporonaceae</taxon>
        <taxon>Cutaneotrichosporon</taxon>
    </lineage>
</organism>
<dbReference type="OrthoDB" id="128646at2759"/>
<dbReference type="Proteomes" id="UP000053611">
    <property type="component" value="Unassembled WGS sequence"/>
</dbReference>
<reference evidence="1 2" key="1">
    <citation type="submission" date="2015-03" db="EMBL/GenBank/DDBJ databases">
        <title>Genomics and transcriptomics of the oil-accumulating basidiomycete yeast T. oleaginosus allow insights into substrate utilization and the diverse evolutionary trajectories of mating systems in fungi.</title>
        <authorList>
            <consortium name="DOE Joint Genome Institute"/>
            <person name="Kourist R."/>
            <person name="Kracht O."/>
            <person name="Bracharz F."/>
            <person name="Lipzen A."/>
            <person name="Nolan M."/>
            <person name="Ohm R."/>
            <person name="Grigoriev I."/>
            <person name="Sun S."/>
            <person name="Heitman J."/>
            <person name="Bruck T."/>
            <person name="Nowrousian M."/>
        </authorList>
    </citation>
    <scope>NUCLEOTIDE SEQUENCE [LARGE SCALE GENOMIC DNA]</scope>
    <source>
        <strain evidence="1 2">IBC0246</strain>
    </source>
</reference>
<sequence length="85" mass="9298">LVDTGATQNFVHPDLVEQLGLELTPLRSPRSVQLADGSVAEVKSSVTAEIVFGDGFDAYTGTFYVFRTHPERVVLGDTFMRTVQP</sequence>
<feature type="non-terminal residue" evidence="1">
    <location>
        <position position="1"/>
    </location>
</feature>
<name>A0A0J0XB01_9TREE</name>
<gene>
    <name evidence="1" type="ORF">CC85DRAFT_233126</name>
</gene>